<comment type="caution">
    <text evidence="1">The sequence shown here is derived from an EMBL/GenBank/DDBJ whole genome shotgun (WGS) entry which is preliminary data.</text>
</comment>
<proteinExistence type="predicted"/>
<evidence type="ECO:0000313" key="1">
    <source>
        <dbReference type="EMBL" id="KKK43429.1"/>
    </source>
</evidence>
<reference evidence="1" key="1">
    <citation type="journal article" date="2015" name="Nature">
        <title>Complex archaea that bridge the gap between prokaryotes and eukaryotes.</title>
        <authorList>
            <person name="Spang A."/>
            <person name="Saw J.H."/>
            <person name="Jorgensen S.L."/>
            <person name="Zaremba-Niedzwiedzka K."/>
            <person name="Martijn J."/>
            <person name="Lind A.E."/>
            <person name="van Eijk R."/>
            <person name="Schleper C."/>
            <person name="Guy L."/>
            <person name="Ettema T.J."/>
        </authorList>
    </citation>
    <scope>NUCLEOTIDE SEQUENCE</scope>
</reference>
<organism evidence="1">
    <name type="scientific">marine sediment metagenome</name>
    <dbReference type="NCBI Taxonomy" id="412755"/>
    <lineage>
        <taxon>unclassified sequences</taxon>
        <taxon>metagenomes</taxon>
        <taxon>ecological metagenomes</taxon>
    </lineage>
</organism>
<protein>
    <submittedName>
        <fullName evidence="1">Uncharacterized protein</fullName>
    </submittedName>
</protein>
<accession>A0A0F8XMU5</accession>
<dbReference type="AlphaFoldDB" id="A0A0F8XMU5"/>
<dbReference type="EMBL" id="LAZR01070250">
    <property type="protein sequence ID" value="KKK43429.1"/>
    <property type="molecule type" value="Genomic_DNA"/>
</dbReference>
<gene>
    <name evidence="1" type="ORF">LCGC14_3168460</name>
</gene>
<name>A0A0F8XMU5_9ZZZZ</name>
<sequence>MSFDEEHLDDHHDCRGEIKRLQESEELAWGLIANAYGGDWDLASEASGWKAAAECWRDAYFATLPSPPSEMVEKP</sequence>